<proteinExistence type="predicted"/>
<dbReference type="AlphaFoldDB" id="A0A1A9ZEE3"/>
<dbReference type="Proteomes" id="UP000092445">
    <property type="component" value="Unassembled WGS sequence"/>
</dbReference>
<reference evidence="3" key="2">
    <citation type="submission" date="2020-05" db="UniProtKB">
        <authorList>
            <consortium name="EnsemblMetazoa"/>
        </authorList>
    </citation>
    <scope>IDENTIFICATION</scope>
    <source>
        <strain evidence="3">IAEA</strain>
    </source>
</reference>
<evidence type="ECO:0000256" key="2">
    <source>
        <dbReference type="SAM" id="Phobius"/>
    </source>
</evidence>
<keyword evidence="2" id="KW-0812">Transmembrane</keyword>
<protein>
    <submittedName>
        <fullName evidence="3">Uncharacterized protein</fullName>
    </submittedName>
</protein>
<organism evidence="3 4">
    <name type="scientific">Glossina pallidipes</name>
    <name type="common">Tsetse fly</name>
    <dbReference type="NCBI Taxonomy" id="7398"/>
    <lineage>
        <taxon>Eukaryota</taxon>
        <taxon>Metazoa</taxon>
        <taxon>Ecdysozoa</taxon>
        <taxon>Arthropoda</taxon>
        <taxon>Hexapoda</taxon>
        <taxon>Insecta</taxon>
        <taxon>Pterygota</taxon>
        <taxon>Neoptera</taxon>
        <taxon>Endopterygota</taxon>
        <taxon>Diptera</taxon>
        <taxon>Brachycera</taxon>
        <taxon>Muscomorpha</taxon>
        <taxon>Hippoboscoidea</taxon>
        <taxon>Glossinidae</taxon>
        <taxon>Glossina</taxon>
    </lineage>
</organism>
<sequence>MPIRTIGSNWMSGRGDDEGNTCLTKTLNSSGSDCRLVSSSVRAVHNIYQKNSNSNTSSTFSEQITEPPPPSLPTRVRKTPSRITSAAAPLPSPLPTLYAKHSLRSLCLGLKLIVLLTSFIIFLIKLPVLLGTAGFVIVFSTSSSQILKDH</sequence>
<evidence type="ECO:0000313" key="3">
    <source>
        <dbReference type="EnsemblMetazoa" id="GPAI012125-PA"/>
    </source>
</evidence>
<dbReference type="VEuPathDB" id="VectorBase:GPAI012125"/>
<evidence type="ECO:0000313" key="4">
    <source>
        <dbReference type="Proteomes" id="UP000092445"/>
    </source>
</evidence>
<keyword evidence="4" id="KW-1185">Reference proteome</keyword>
<keyword evidence="2" id="KW-0472">Membrane</keyword>
<accession>A0A1A9ZEE3</accession>
<feature type="transmembrane region" description="Helical" evidence="2">
    <location>
        <begin position="112"/>
        <end position="139"/>
    </location>
</feature>
<evidence type="ECO:0000256" key="1">
    <source>
        <dbReference type="SAM" id="MobiDB-lite"/>
    </source>
</evidence>
<keyword evidence="2" id="KW-1133">Transmembrane helix</keyword>
<feature type="compositionally biased region" description="Low complexity" evidence="1">
    <location>
        <begin position="51"/>
        <end position="61"/>
    </location>
</feature>
<reference evidence="4" key="1">
    <citation type="submission" date="2014-03" db="EMBL/GenBank/DDBJ databases">
        <authorList>
            <person name="Aksoy S."/>
            <person name="Warren W."/>
            <person name="Wilson R.K."/>
        </authorList>
    </citation>
    <scope>NUCLEOTIDE SEQUENCE [LARGE SCALE GENOMIC DNA]</scope>
    <source>
        <strain evidence="4">IAEA</strain>
    </source>
</reference>
<feature type="region of interest" description="Disordered" evidence="1">
    <location>
        <begin position="51"/>
        <end position="77"/>
    </location>
</feature>
<dbReference type="EnsemblMetazoa" id="GPAI012125-RA">
    <property type="protein sequence ID" value="GPAI012125-PA"/>
    <property type="gene ID" value="GPAI012125"/>
</dbReference>
<name>A0A1A9ZEE3_GLOPL</name>